<dbReference type="NCBIfam" id="TIGR00383">
    <property type="entry name" value="corA"/>
    <property type="match status" value="1"/>
</dbReference>
<keyword evidence="7 13" id="KW-0812">Transmembrane</keyword>
<dbReference type="RefSeq" id="WP_099155402.1">
    <property type="nucleotide sequence ID" value="NZ_PDUD01000060.1"/>
</dbReference>
<dbReference type="InterPro" id="IPR045863">
    <property type="entry name" value="CorA_TM1_TM2"/>
</dbReference>
<evidence type="ECO:0000256" key="5">
    <source>
        <dbReference type="ARBA" id="ARBA00022475"/>
    </source>
</evidence>
<dbReference type="GO" id="GO:0015087">
    <property type="term" value="F:cobalt ion transmembrane transporter activity"/>
    <property type="evidence" value="ECO:0007669"/>
    <property type="project" value="UniProtKB-UniRule"/>
</dbReference>
<dbReference type="GO" id="GO:0005886">
    <property type="term" value="C:plasma membrane"/>
    <property type="evidence" value="ECO:0007669"/>
    <property type="project" value="UniProtKB-SubCell"/>
</dbReference>
<comment type="subcellular location">
    <subcellularLocation>
        <location evidence="1">Cell inner membrane</location>
        <topology evidence="1">Multi-pass membrane protein</topology>
    </subcellularLocation>
    <subcellularLocation>
        <location evidence="13">Membrane</location>
        <topology evidence="13">Multi-pass membrane protein</topology>
    </subcellularLocation>
</comment>
<dbReference type="Proteomes" id="UP000223913">
    <property type="component" value="Unassembled WGS sequence"/>
</dbReference>
<dbReference type="InterPro" id="IPR002523">
    <property type="entry name" value="MgTranspt_CorA/ZnTranspt_ZntB"/>
</dbReference>
<evidence type="ECO:0000313" key="15">
    <source>
        <dbReference type="Proteomes" id="UP000223913"/>
    </source>
</evidence>
<evidence type="ECO:0000256" key="12">
    <source>
        <dbReference type="ARBA" id="ARBA00034269"/>
    </source>
</evidence>
<sequence length="316" mass="37577">MLRCFFREGTWIRLLEGVEASREASIEDVIWIDLFNPDYEERAFVEKNFGIELFTRQEAQEIESSSKYFEDEQEINANLNYIYKKEESYALDPVSFILREDRLFTQRAIALKSFDDIQRVLRHSRRTHLSGFSVFLALFEARVDIEADFLEDLSRRIYAAGKGLALEREVGENTLLDIYNFQEVTILFRESTSELKRLFSSILRSEYFPKEEYEKLRVMIKDVDSLVSHTSFLFERLEYLQNTFLGLIDMEQNKIIKIFTVMTVVFMPPTLIASLYGMNFHFMPETQWKYGYPFALGLMVLSSLMTLFFFRWKKWL</sequence>
<accession>A0A2D0MYA7</accession>
<dbReference type="GO" id="GO:0015095">
    <property type="term" value="F:magnesium ion transmembrane transporter activity"/>
    <property type="evidence" value="ECO:0007669"/>
    <property type="project" value="UniProtKB-UniRule"/>
</dbReference>
<protein>
    <recommendedName>
        <fullName evidence="3 13">Magnesium transport protein CorA</fullName>
    </recommendedName>
</protein>
<proteinExistence type="inferred from homology"/>
<evidence type="ECO:0000256" key="9">
    <source>
        <dbReference type="ARBA" id="ARBA00022989"/>
    </source>
</evidence>
<evidence type="ECO:0000256" key="4">
    <source>
        <dbReference type="ARBA" id="ARBA00022448"/>
    </source>
</evidence>
<dbReference type="Gene3D" id="3.30.460.20">
    <property type="entry name" value="CorA soluble domain-like"/>
    <property type="match status" value="1"/>
</dbReference>
<dbReference type="InterPro" id="IPR045861">
    <property type="entry name" value="CorA_cytoplasmic_dom"/>
</dbReference>
<evidence type="ECO:0000256" key="8">
    <source>
        <dbReference type="ARBA" id="ARBA00022842"/>
    </source>
</evidence>
<keyword evidence="6" id="KW-0997">Cell inner membrane</keyword>
<evidence type="ECO:0000256" key="10">
    <source>
        <dbReference type="ARBA" id="ARBA00023065"/>
    </source>
</evidence>
<evidence type="ECO:0000256" key="7">
    <source>
        <dbReference type="ARBA" id="ARBA00022692"/>
    </source>
</evidence>
<evidence type="ECO:0000256" key="6">
    <source>
        <dbReference type="ARBA" id="ARBA00022519"/>
    </source>
</evidence>
<keyword evidence="4 13" id="KW-0813">Transport</keyword>
<comment type="caution">
    <text evidence="14">The sequence shown here is derived from an EMBL/GenBank/DDBJ whole genome shotgun (WGS) entry which is preliminary data.</text>
</comment>
<keyword evidence="15" id="KW-1185">Reference proteome</keyword>
<feature type="transmembrane region" description="Helical" evidence="13">
    <location>
        <begin position="258"/>
        <end position="278"/>
    </location>
</feature>
<comment type="similarity">
    <text evidence="2 13">Belongs to the CorA metal ion transporter (MIT) (TC 1.A.35) family.</text>
</comment>
<keyword evidence="11 13" id="KW-0472">Membrane</keyword>
<dbReference type="SUPFAM" id="SSF144083">
    <property type="entry name" value="Magnesium transport protein CorA, transmembrane region"/>
    <property type="match status" value="1"/>
</dbReference>
<dbReference type="OrthoDB" id="9803416at2"/>
<keyword evidence="5 13" id="KW-1003">Cell membrane</keyword>
<dbReference type="Gene3D" id="1.20.58.340">
    <property type="entry name" value="Magnesium transport protein CorA, transmembrane region"/>
    <property type="match status" value="1"/>
</dbReference>
<comment type="function">
    <text evidence="13">Mediates influx of magnesium ions.</text>
</comment>
<evidence type="ECO:0000256" key="3">
    <source>
        <dbReference type="ARBA" id="ARBA00019439"/>
    </source>
</evidence>
<evidence type="ECO:0000256" key="1">
    <source>
        <dbReference type="ARBA" id="ARBA00004429"/>
    </source>
</evidence>
<comment type="catalytic activity">
    <reaction evidence="12">
        <text>Mg(2+)(in) = Mg(2+)(out)</text>
        <dbReference type="Rhea" id="RHEA:29827"/>
        <dbReference type="ChEBI" id="CHEBI:18420"/>
    </reaction>
</comment>
<evidence type="ECO:0000256" key="2">
    <source>
        <dbReference type="ARBA" id="ARBA00009765"/>
    </source>
</evidence>
<evidence type="ECO:0000256" key="13">
    <source>
        <dbReference type="RuleBase" id="RU362010"/>
    </source>
</evidence>
<dbReference type="Pfam" id="PF01544">
    <property type="entry name" value="CorA"/>
    <property type="match status" value="1"/>
</dbReference>
<dbReference type="InterPro" id="IPR004488">
    <property type="entry name" value="Mg/Co-transport_prot_CorA"/>
</dbReference>
<dbReference type="PANTHER" id="PTHR47685">
    <property type="entry name" value="MAGNESIUM TRANSPORT PROTEIN CORA"/>
    <property type="match status" value="1"/>
</dbReference>
<dbReference type="FunFam" id="1.20.58.340:FF:000001">
    <property type="entry name" value="Magnesium transport protein CorA"/>
    <property type="match status" value="1"/>
</dbReference>
<dbReference type="GO" id="GO:0015099">
    <property type="term" value="F:nickel cation transmembrane transporter activity"/>
    <property type="evidence" value="ECO:0007669"/>
    <property type="project" value="TreeGrafter"/>
</dbReference>
<keyword evidence="10 13" id="KW-0406">Ion transport</keyword>
<evidence type="ECO:0000256" key="11">
    <source>
        <dbReference type="ARBA" id="ARBA00023136"/>
    </source>
</evidence>
<dbReference type="PANTHER" id="PTHR47685:SF1">
    <property type="entry name" value="MAGNESIUM TRANSPORT PROTEIN CORA"/>
    <property type="match status" value="1"/>
</dbReference>
<dbReference type="EMBL" id="PDUD01000060">
    <property type="protein sequence ID" value="PHN01207.1"/>
    <property type="molecule type" value="Genomic_DNA"/>
</dbReference>
<dbReference type="SUPFAM" id="SSF143865">
    <property type="entry name" value="CorA soluble domain-like"/>
    <property type="match status" value="1"/>
</dbReference>
<feature type="transmembrane region" description="Helical" evidence="13">
    <location>
        <begin position="290"/>
        <end position="310"/>
    </location>
</feature>
<keyword evidence="9 13" id="KW-1133">Transmembrane helix</keyword>
<reference evidence="14 15" key="1">
    <citation type="submission" date="2017-10" db="EMBL/GenBank/DDBJ databases">
        <title>The draft genome sequence of Lewinella nigricans NBRC 102662.</title>
        <authorList>
            <person name="Wang K."/>
        </authorList>
    </citation>
    <scope>NUCLEOTIDE SEQUENCE [LARGE SCALE GENOMIC DNA]</scope>
    <source>
        <strain evidence="14 15">NBRC 102662</strain>
    </source>
</reference>
<dbReference type="InterPro" id="IPR050829">
    <property type="entry name" value="CorA_MIT"/>
</dbReference>
<dbReference type="AlphaFoldDB" id="A0A2D0MYA7"/>
<evidence type="ECO:0000313" key="14">
    <source>
        <dbReference type="EMBL" id="PHN01207.1"/>
    </source>
</evidence>
<keyword evidence="8 13" id="KW-0460">Magnesium</keyword>
<name>A0A2D0MYA7_FLAN2</name>
<organism evidence="14 15">
    <name type="scientific">Flavilitoribacter nigricans (strain ATCC 23147 / DSM 23189 / NBRC 102662 / NCIMB 1420 / SS-2)</name>
    <name type="common">Lewinella nigricans</name>
    <dbReference type="NCBI Taxonomy" id="1122177"/>
    <lineage>
        <taxon>Bacteria</taxon>
        <taxon>Pseudomonadati</taxon>
        <taxon>Bacteroidota</taxon>
        <taxon>Saprospiria</taxon>
        <taxon>Saprospirales</taxon>
        <taxon>Lewinellaceae</taxon>
        <taxon>Flavilitoribacter</taxon>
    </lineage>
</organism>
<gene>
    <name evidence="13 14" type="primary">corA</name>
    <name evidence="14" type="ORF">CRP01_38350</name>
</gene>